<dbReference type="GO" id="GO:0017148">
    <property type="term" value="P:negative regulation of translation"/>
    <property type="evidence" value="ECO:0007669"/>
    <property type="project" value="InterPro"/>
</dbReference>
<evidence type="ECO:0000256" key="6">
    <source>
        <dbReference type="ARBA" id="ARBA00059181"/>
    </source>
</evidence>
<reference evidence="14 15" key="1">
    <citation type="submission" date="2019-03" db="EMBL/GenBank/DDBJ databases">
        <title>Sequencing 25 genomes of Wallemia mellicola.</title>
        <authorList>
            <person name="Gostincar C."/>
        </authorList>
    </citation>
    <scope>NUCLEOTIDE SEQUENCE [LARGE SCALE GENOMIC DNA]</scope>
    <source>
        <strain evidence="14 15">EXF-6152</strain>
    </source>
</reference>
<dbReference type="CDD" id="cd20710">
    <property type="entry name" value="NOT1_connector"/>
    <property type="match status" value="1"/>
</dbReference>
<evidence type="ECO:0000313" key="14">
    <source>
        <dbReference type="EMBL" id="TIB73893.1"/>
    </source>
</evidence>
<proteinExistence type="predicted"/>
<sequence length="2180" mass="246199">MSEPPNSPHSNNPRKDPQPIIQAQIVFLVSTITEDNLERNYSEIKSLIEQHGQDNQIYFIRRLLVSYVNQLKGIENNPTQIKLLRLELVRLGATVDQALHVRESIDNEQFDGINLDDLLKKLEIPLVESLFIVAALLDAQSQNLIEQSRFILNNWLIDQTSKQIIVGVGSFIEENNPDLNALLITLLSHDHLDISHIQSLLLALSTRLKTSLPSILAKSVVPDLKFNQSKTLAQLLVDLSSTTELRTSVELLEAAFHKFGWPSAQQQTESLDLRASELFSSLGQLGIMSNNVDISTIMSILNNYPTKPSHQLIIRGFDSPNNPPPTPNILANILLSAPPGQVDDESPLLGLVGTWVNPSLQINAIAGLLSLPNDQFSFAALPSQKIITVDYVNQSSPAIKAMAAAVQSSLWNCIDTVDIIIKLQDHGPEPINVLARELLETGCRTHGEIILLGLVQLPVGLMFEVKLEANIIQKPWSNYHLELITRLLALFLAGNPSHQLVFLRLWQIDRNFLLGAFKQFYQDNNMNVTRILDVAQDLKILDQVLEIKPVTFAFDLAALASRREYLNMEKWLQNGVTVHGISFFRDSLKFLDSKAKAEAIKLNTGAVNNQLNINVQTVAMFLRVLRANAEVLPLVSDDIEYYKEVRNLCLQYWPRLMNLTPHSEQEPGLSVTTFSPDLDRQVEDYYHRMYSGELRVDEVIVFLEKCKQSSNPRDHELFAAMIHTLFEEYRHYETYPAAELALTGILFGSLIQFQVIDFIPLGIAIRYVLTALQSLPNTNRFRFGVQALSQFQRRLPEWPQVCQALLAIRHLIETIPDLGFYLRLAVEHSNEVRRSQGGSALDGPDIATPTTKLSFNTVKPDALTTDETEDYSVPDEETSDRILFIVNNLAPNNFSTKSDEMKERFKAEYSRWFAHYLVLERVSIEPNNHNLYMQFLESIDESDLLRHVLRETYIKVRELLNDDNTVSNSTDRSHLKNLGSWLGGLTLAKNKPIRHRNIAFKELLLEGFDTNKLIVAIPFVCKVLEQCSNSRIFVPPNPWLMAVLKLLVELYIVADLKLNLKFEIEVLCKSLGIEIKDIEPTNLVKNRPSKDAVPLAAINQTTPGGNVLGSELERLQMAGVPNERVQAALLQQQASAAAQQQQQLQFQQQIASNGNAQQPLAPESPVLQEERTQPSIAPELIAAVPNISQYLVFDSSNPIFANNAHLQRMMHIAIDRAIKEIIAPVVERSVTIASLSTRELIVKDFAMEADETKMQAAAHLMAQNLAGNLSLVTCKEPLRISVVSHFRHVLHQSGLSEQSVPEQTVYSAVNENLDVACKVIEKLAMQRAIIEVDDQLLEGFVSRRKHRETTNQAYWDNAVISSAHFSNSLPDLLRIKPNGLDAQQLQVYEGFNRNNYAVQQQQQQQQQQPEVIESIPPGTQQRVSVDGNGNAGAINPQQSYERFNQLIVEIEKAIVASQVDSSELLPPNSELRPLVQEVSILAFQSQNFEEVSLSFAQRIVQLLYRAETNLGREVHVTILQHLCELSMKAAKEVTAWLVLSDDDRKFNVPVTLYLVKARLIHIEELDLTLSRSIVRDMRQSAIDFAATLIKESIQDQIATRSNFTHCLEALTIAAQNSKTSDAMTKLHQALKQTQPGNVATPVLNRLTKTSNDQETALRQRLALNFADWVRIYGMTQQVEKAFIPYISQLQSQGILKGEETSTLFFRICVELGVESFIKQKNDGVTNISNAFQPIDAFVKLVVLMIKYHMDHTGLNHDQAKQVYLNKIISITSLVIAQSHEDLQENFEQKPFYRLYSSLLIELWSIRQHLGVNAYKGILVTISNSLANLQPAYFPRFAHGWVSLISHRNFLPIILALENHENWIDFHRLMTALLRFVKTFTSKPQFQTSSKQLYRATQRILLLLLHDFSEYLSEYYGGLIDVIPSSCTQLRNLVLSAYPRNAQTNSLPDPFLPSIDIESMPQSQFNPTVSSDYMTIIINNGIKDLVEQYTSGEAKEEIVDEIIRKITDTSAAVDYDNDDWKYNVPAINSVVLFIGVEAITHSQTDTESVKFDGGSTNTKLIMSLINRLDAEGRYLVLSAIANQLRFPSSHTYWFNRMCLKILEESSSTNENVVEILTRVLLERLLVTKPHPWGLLLTFFNVFLNPEFKRYQNKFSNLAPEFATIFDSVEKSFGRAATVAQE</sequence>
<keyword evidence="2" id="KW-0678">Repressor</keyword>
<dbReference type="EMBL" id="SPRC01000082">
    <property type="protein sequence ID" value="TIB73893.1"/>
    <property type="molecule type" value="Genomic_DNA"/>
</dbReference>
<dbReference type="Pfam" id="PF04054">
    <property type="entry name" value="Not1"/>
    <property type="match status" value="1"/>
</dbReference>
<dbReference type="Pfam" id="PF16417">
    <property type="entry name" value="CNOT1_TTP_bind"/>
    <property type="match status" value="1"/>
</dbReference>
<evidence type="ECO:0000259" key="12">
    <source>
        <dbReference type="Pfam" id="PF16418"/>
    </source>
</evidence>
<comment type="subcellular location">
    <subcellularLocation>
        <location evidence="1">Nucleus</location>
    </subcellularLocation>
</comment>
<dbReference type="InterPro" id="IPR032191">
    <property type="entry name" value="CNOT1_CAF1_bind"/>
</dbReference>
<dbReference type="InterPro" id="IPR055454">
    <property type="entry name" value="CNOT1-like_NOT1_connector"/>
</dbReference>
<dbReference type="Pfam" id="PF12842">
    <property type="entry name" value="DUF3819"/>
    <property type="match status" value="1"/>
</dbReference>
<dbReference type="InterPro" id="IPR007196">
    <property type="entry name" value="CCR4-Not_Not1_C"/>
</dbReference>
<comment type="function">
    <text evidence="6">Acts as a component of the CCR4-NOT core complex, which in the nucleus seems to be a general transcription factor, and in the cytoplasm the major mRNA deadenylase involved in mRNA turnover. The NOT protein subcomplex negatively regulates the basal and activated transcription of many genes. Preferentially affects TC-type TATA element-dependent transcription. Could directly or indirectly inhibit component(s) of the general transcription machinery.</text>
</comment>
<dbReference type="Pfam" id="PF16418">
    <property type="entry name" value="CNOT1_HEAT"/>
    <property type="match status" value="1"/>
</dbReference>
<dbReference type="InterPro" id="IPR032193">
    <property type="entry name" value="CNOT1_TTP_bind"/>
</dbReference>
<dbReference type="FunFam" id="1.25.40.180:FF:000012">
    <property type="entry name" value="Ccr4-Not transcription complex subunit"/>
    <property type="match status" value="1"/>
</dbReference>
<evidence type="ECO:0000313" key="15">
    <source>
        <dbReference type="Proteomes" id="UP000310685"/>
    </source>
</evidence>
<dbReference type="GO" id="GO:0005634">
    <property type="term" value="C:nucleus"/>
    <property type="evidence" value="ECO:0007669"/>
    <property type="project" value="UniProtKB-SubCell"/>
</dbReference>
<keyword evidence="3" id="KW-0805">Transcription regulation</keyword>
<feature type="domain" description="CCR4-NOT transcription complex subunit 1-like NOT1 connector" evidence="13">
    <location>
        <begin position="1449"/>
        <end position="1632"/>
    </location>
</feature>
<feature type="domain" description="CCR4-NOT transcription complex subunit 1" evidence="9">
    <location>
        <begin position="1205"/>
        <end position="1347"/>
    </location>
</feature>
<evidence type="ECO:0000259" key="11">
    <source>
        <dbReference type="Pfam" id="PF16417"/>
    </source>
</evidence>
<evidence type="ECO:0000256" key="2">
    <source>
        <dbReference type="ARBA" id="ARBA00022491"/>
    </source>
</evidence>
<feature type="domain" description="CCR4-NOT transcription complex subunit 1 TTP binding" evidence="11">
    <location>
        <begin position="672"/>
        <end position="823"/>
    </location>
</feature>
<evidence type="ECO:0000256" key="7">
    <source>
        <dbReference type="ARBA" id="ARBA00074459"/>
    </source>
</evidence>
<dbReference type="InterPro" id="IPR024557">
    <property type="entry name" value="CNOT1_dom_4"/>
</dbReference>
<feature type="domain" description="CCR4-Not complex component Not1 C-terminal" evidence="8">
    <location>
        <begin position="1800"/>
        <end position="2167"/>
    </location>
</feature>
<feature type="domain" description="CCR4-NOT transcription complex subunit 1 CAF1-binding" evidence="10">
    <location>
        <begin position="872"/>
        <end position="1091"/>
    </location>
</feature>
<accession>A0A4T0LV87</accession>
<evidence type="ECO:0000256" key="5">
    <source>
        <dbReference type="ARBA" id="ARBA00023242"/>
    </source>
</evidence>
<keyword evidence="5" id="KW-0539">Nucleus</keyword>
<dbReference type="InterPro" id="IPR032194">
    <property type="entry name" value="CNOT1_HEAT"/>
</dbReference>
<dbReference type="PANTHER" id="PTHR13162:SF8">
    <property type="entry name" value="CCR4-NOT TRANSCRIPTION COMPLEX SUBUNIT 1"/>
    <property type="match status" value="1"/>
</dbReference>
<comment type="caution">
    <text evidence="14">The sequence shown here is derived from an EMBL/GenBank/DDBJ whole genome shotgun (WGS) entry which is preliminary data.</text>
</comment>
<evidence type="ECO:0000256" key="4">
    <source>
        <dbReference type="ARBA" id="ARBA00023163"/>
    </source>
</evidence>
<evidence type="ECO:0000259" key="10">
    <source>
        <dbReference type="Pfam" id="PF16415"/>
    </source>
</evidence>
<keyword evidence="4" id="KW-0804">Transcription</keyword>
<dbReference type="GO" id="GO:0030015">
    <property type="term" value="C:CCR4-NOT core complex"/>
    <property type="evidence" value="ECO:0007669"/>
    <property type="project" value="InterPro"/>
</dbReference>
<evidence type="ECO:0000256" key="1">
    <source>
        <dbReference type="ARBA" id="ARBA00004123"/>
    </source>
</evidence>
<feature type="domain" description="CCR4-NOT transcription complex subunit 1 HEAT repeat" evidence="12">
    <location>
        <begin position="482"/>
        <end position="626"/>
    </location>
</feature>
<dbReference type="Pfam" id="PF16415">
    <property type="entry name" value="CNOT1_CAF1_bind"/>
    <property type="match status" value="1"/>
</dbReference>
<dbReference type="InterPro" id="IPR038535">
    <property type="entry name" value="CNOT1_TTP_bind_sf"/>
</dbReference>
<dbReference type="PANTHER" id="PTHR13162">
    <property type="entry name" value="CCR4-NOT TRANSCRIPTION COMPLEX"/>
    <property type="match status" value="1"/>
</dbReference>
<gene>
    <name evidence="14" type="ORF">E3Q22_04275</name>
</gene>
<evidence type="ECO:0000259" key="13">
    <source>
        <dbReference type="Pfam" id="PF25097"/>
    </source>
</evidence>
<dbReference type="Gene3D" id="1.25.40.790">
    <property type="match status" value="1"/>
</dbReference>
<protein>
    <recommendedName>
        <fullName evidence="7">General negative regulator of transcription subunit 1</fullName>
    </recommendedName>
</protein>
<dbReference type="Gene3D" id="1.25.40.840">
    <property type="entry name" value="CCR4-NOT transcription complex subunit 1 TTP binding domain"/>
    <property type="match status" value="1"/>
</dbReference>
<dbReference type="Proteomes" id="UP000310685">
    <property type="component" value="Unassembled WGS sequence"/>
</dbReference>
<dbReference type="GO" id="GO:0000932">
    <property type="term" value="C:P-body"/>
    <property type="evidence" value="ECO:0007669"/>
    <property type="project" value="TreeGrafter"/>
</dbReference>
<name>A0A4T0LV87_9BASI</name>
<evidence type="ECO:0000259" key="9">
    <source>
        <dbReference type="Pfam" id="PF12842"/>
    </source>
</evidence>
<dbReference type="Gene3D" id="1.25.40.180">
    <property type="match status" value="1"/>
</dbReference>
<dbReference type="Pfam" id="PF25097">
    <property type="entry name" value="ARM_Cnot1"/>
    <property type="match status" value="1"/>
</dbReference>
<evidence type="ECO:0000259" key="8">
    <source>
        <dbReference type="Pfam" id="PF04054"/>
    </source>
</evidence>
<evidence type="ECO:0000256" key="3">
    <source>
        <dbReference type="ARBA" id="ARBA00023015"/>
    </source>
</evidence>
<dbReference type="GO" id="GO:0000289">
    <property type="term" value="P:nuclear-transcribed mRNA poly(A) tail shortening"/>
    <property type="evidence" value="ECO:0007669"/>
    <property type="project" value="UniProtKB-ARBA"/>
</dbReference>
<organism evidence="14 15">
    <name type="scientific">Wallemia mellicola</name>
    <dbReference type="NCBI Taxonomy" id="1708541"/>
    <lineage>
        <taxon>Eukaryota</taxon>
        <taxon>Fungi</taxon>
        <taxon>Dikarya</taxon>
        <taxon>Basidiomycota</taxon>
        <taxon>Wallemiomycotina</taxon>
        <taxon>Wallemiomycetes</taxon>
        <taxon>Wallemiales</taxon>
        <taxon>Wallemiaceae</taxon>
        <taxon>Wallemia</taxon>
    </lineage>
</organism>
<dbReference type="GO" id="GO:0060090">
    <property type="term" value="F:molecular adaptor activity"/>
    <property type="evidence" value="ECO:0007669"/>
    <property type="project" value="TreeGrafter"/>
</dbReference>
<dbReference type="Gene3D" id="1.25.40.800">
    <property type="match status" value="1"/>
</dbReference>
<dbReference type="InterPro" id="IPR040398">
    <property type="entry name" value="Not1"/>
</dbReference>